<reference evidence="1 2" key="1">
    <citation type="submission" date="2015-09" db="EMBL/GenBank/DDBJ databases">
        <title>Complete genome sequence of Defluviimonas alba cai42t isolated from an oilfield in Xinjiang.</title>
        <authorList>
            <person name="Geng S."/>
            <person name="Pan X."/>
            <person name="Wu X."/>
        </authorList>
    </citation>
    <scope>NUCLEOTIDE SEQUENCE [LARGE SCALE GENOMIC DNA]</scope>
    <source>
        <strain evidence="2">cai42</strain>
    </source>
</reference>
<evidence type="ECO:0000313" key="1">
    <source>
        <dbReference type="EMBL" id="AMY69050.1"/>
    </source>
</evidence>
<proteinExistence type="predicted"/>
<name>A0A159Z485_9RHOB</name>
<sequence>MSAPVTLSDLQKMHRMAAALVVADPIYLPIFERIEHELATYEAKTDAVSRAHAVAARHKAAA</sequence>
<organism evidence="1 2">
    <name type="scientific">Frigidibacter mobilis</name>
    <dbReference type="NCBI Taxonomy" id="1335048"/>
    <lineage>
        <taxon>Bacteria</taxon>
        <taxon>Pseudomonadati</taxon>
        <taxon>Pseudomonadota</taxon>
        <taxon>Alphaproteobacteria</taxon>
        <taxon>Rhodobacterales</taxon>
        <taxon>Paracoccaceae</taxon>
        <taxon>Frigidibacter</taxon>
    </lineage>
</organism>
<evidence type="ECO:0000313" key="2">
    <source>
        <dbReference type="Proteomes" id="UP000076128"/>
    </source>
</evidence>
<dbReference type="AlphaFoldDB" id="A0A159Z485"/>
<dbReference type="KEGG" id="daa:AKL17_1799"/>
<dbReference type="EMBL" id="CP012661">
    <property type="protein sequence ID" value="AMY69050.1"/>
    <property type="molecule type" value="Genomic_DNA"/>
</dbReference>
<protein>
    <submittedName>
        <fullName evidence="1">Uncharacterized protein</fullName>
    </submittedName>
</protein>
<accession>A0A159Z485</accession>
<dbReference type="RefSeq" id="WP_166507070.1">
    <property type="nucleotide sequence ID" value="NZ_CP012661.1"/>
</dbReference>
<gene>
    <name evidence="1" type="ORF">AKL17_1799</name>
</gene>
<dbReference type="Proteomes" id="UP000076128">
    <property type="component" value="Chromosome"/>
</dbReference>
<keyword evidence="2" id="KW-1185">Reference proteome</keyword>